<dbReference type="EMBL" id="LUKN01003142">
    <property type="protein sequence ID" value="OAQ97937.1"/>
    <property type="molecule type" value="Genomic_DNA"/>
</dbReference>
<feature type="region of interest" description="Disordered" evidence="1">
    <location>
        <begin position="40"/>
        <end position="71"/>
    </location>
</feature>
<keyword evidence="3" id="KW-1185">Reference proteome</keyword>
<accession>A0A179I5L8</accession>
<dbReference type="Proteomes" id="UP000243081">
    <property type="component" value="Unassembled WGS sequence"/>
</dbReference>
<sequence length="71" mass="7436">MPDSYEYKSSGTNSQVRIAPASCTWSGTDAIGNSDGSYYYSNPNGSTYHNDGQGNATYTSSSGSTSTSSKK</sequence>
<dbReference type="AlphaFoldDB" id="A0A179I5L8"/>
<organism evidence="2 3">
    <name type="scientific">Cordyceps confragosa</name>
    <name type="common">Lecanicillium lecanii</name>
    <dbReference type="NCBI Taxonomy" id="2714763"/>
    <lineage>
        <taxon>Eukaryota</taxon>
        <taxon>Fungi</taxon>
        <taxon>Dikarya</taxon>
        <taxon>Ascomycota</taxon>
        <taxon>Pezizomycotina</taxon>
        <taxon>Sordariomycetes</taxon>
        <taxon>Hypocreomycetidae</taxon>
        <taxon>Hypocreales</taxon>
        <taxon>Cordycipitaceae</taxon>
        <taxon>Akanthomyces</taxon>
    </lineage>
</organism>
<evidence type="ECO:0000256" key="1">
    <source>
        <dbReference type="SAM" id="MobiDB-lite"/>
    </source>
</evidence>
<reference evidence="2 3" key="1">
    <citation type="submission" date="2016-03" db="EMBL/GenBank/DDBJ databases">
        <title>Fine-scale spatial genetic structure of a fungal parasite of coffee scale insects.</title>
        <authorList>
            <person name="Jackson D."/>
            <person name="Zemenick K.A."/>
            <person name="Malloure B."/>
            <person name="Quandt C.A."/>
            <person name="James T.Y."/>
        </authorList>
    </citation>
    <scope>NUCLEOTIDE SEQUENCE [LARGE SCALE GENOMIC DNA]</scope>
    <source>
        <strain evidence="2 3">UM487</strain>
    </source>
</reference>
<protein>
    <submittedName>
        <fullName evidence="2">Uncharacterized protein</fullName>
    </submittedName>
</protein>
<comment type="caution">
    <text evidence="2">The sequence shown here is derived from an EMBL/GenBank/DDBJ whole genome shotgun (WGS) entry which is preliminary data.</text>
</comment>
<gene>
    <name evidence="2" type="ORF">LLEC1_05256</name>
</gene>
<proteinExistence type="predicted"/>
<name>A0A179I5L8_CORDF</name>
<dbReference type="OrthoDB" id="5415522at2759"/>
<feature type="compositionally biased region" description="Polar residues" evidence="1">
    <location>
        <begin position="40"/>
        <end position="56"/>
    </location>
</feature>
<evidence type="ECO:0000313" key="2">
    <source>
        <dbReference type="EMBL" id="OAQ97937.1"/>
    </source>
</evidence>
<evidence type="ECO:0000313" key="3">
    <source>
        <dbReference type="Proteomes" id="UP000243081"/>
    </source>
</evidence>
<feature type="compositionally biased region" description="Low complexity" evidence="1">
    <location>
        <begin position="57"/>
        <end position="71"/>
    </location>
</feature>